<keyword evidence="3" id="KW-1185">Reference proteome</keyword>
<sequence length="92" mass="10114">MGGAWITNGMMPFFLMALGCVVSALGWLAVDTLRDIRGDIKRLTDGQSALNEKMHTELQIMGNRSADRHADHERRIGKLEGHCLAAHEVGRG</sequence>
<reference evidence="2" key="1">
    <citation type="submission" date="2014-02" db="EMBL/GenBank/DDBJ databases">
        <title>Expanding our view of genomic diversity in Candidatus Accumulibacter clades.</title>
        <authorList>
            <person name="Skennerton C.T."/>
            <person name="Barr J.J."/>
            <person name="Slater F.R."/>
            <person name="Bond P.L."/>
            <person name="Tyson G.W."/>
        </authorList>
    </citation>
    <scope>NUCLEOTIDE SEQUENCE [LARGE SCALE GENOMIC DNA]</scope>
</reference>
<dbReference type="Proteomes" id="UP000022141">
    <property type="component" value="Unassembled WGS sequence"/>
</dbReference>
<proteinExistence type="predicted"/>
<gene>
    <name evidence="2" type="ORF">AW11_03421</name>
</gene>
<accession>A0A011NSA2</accession>
<dbReference type="STRING" id="1454004.AW11_03421"/>
<evidence type="ECO:0000313" key="2">
    <source>
        <dbReference type="EMBL" id="EXI85593.1"/>
    </source>
</evidence>
<feature type="transmembrane region" description="Helical" evidence="1">
    <location>
        <begin position="12"/>
        <end position="33"/>
    </location>
</feature>
<evidence type="ECO:0000256" key="1">
    <source>
        <dbReference type="SAM" id="Phobius"/>
    </source>
</evidence>
<keyword evidence="1" id="KW-1133">Transmembrane helix</keyword>
<comment type="caution">
    <text evidence="2">The sequence shown here is derived from an EMBL/GenBank/DDBJ whole genome shotgun (WGS) entry which is preliminary data.</text>
</comment>
<keyword evidence="1" id="KW-0472">Membrane</keyword>
<dbReference type="AlphaFoldDB" id="A0A011NSA2"/>
<name>A0A011NSA2_ACCRE</name>
<dbReference type="EMBL" id="JEMY01000053">
    <property type="protein sequence ID" value="EXI85593.1"/>
    <property type="molecule type" value="Genomic_DNA"/>
</dbReference>
<evidence type="ECO:0000313" key="3">
    <source>
        <dbReference type="Proteomes" id="UP000022141"/>
    </source>
</evidence>
<organism evidence="2 3">
    <name type="scientific">Accumulibacter regalis</name>
    <dbReference type="NCBI Taxonomy" id="522306"/>
    <lineage>
        <taxon>Bacteria</taxon>
        <taxon>Pseudomonadati</taxon>
        <taxon>Pseudomonadota</taxon>
        <taxon>Betaproteobacteria</taxon>
        <taxon>Candidatus Accumulibacter</taxon>
    </lineage>
</organism>
<dbReference type="PATRIC" id="fig|1454004.3.peg.3522"/>
<protein>
    <submittedName>
        <fullName evidence="2">Uncharacterized protein</fullName>
    </submittedName>
</protein>
<keyword evidence="1" id="KW-0812">Transmembrane</keyword>